<evidence type="ECO:0000256" key="1">
    <source>
        <dbReference type="SAM" id="MobiDB-lite"/>
    </source>
</evidence>
<name>A0ABS3KEQ1_9PROT</name>
<gene>
    <name evidence="3" type="ORF">IAI60_15005</name>
</gene>
<sequence>MRHAAFALMTAATLGLAGPALAQGNEPQRTITQPPTDTVPNPSSGTANSSAGPTRPGGNSGNSASQPERPSGNNPSPLGTTTEAPSLEMRQVTPEARPDRQQGNR</sequence>
<dbReference type="EMBL" id="JACTNF010000015">
    <property type="protein sequence ID" value="MBO1075925.1"/>
    <property type="molecule type" value="Genomic_DNA"/>
</dbReference>
<feature type="compositionally biased region" description="Polar residues" evidence="1">
    <location>
        <begin position="25"/>
        <end position="52"/>
    </location>
</feature>
<evidence type="ECO:0000313" key="4">
    <source>
        <dbReference type="Proteomes" id="UP001518990"/>
    </source>
</evidence>
<protein>
    <recommendedName>
        <fullName evidence="5">Translation initiation factor IF-2</fullName>
    </recommendedName>
</protein>
<organism evidence="3 4">
    <name type="scientific">Roseomonas marmotae</name>
    <dbReference type="NCBI Taxonomy" id="2768161"/>
    <lineage>
        <taxon>Bacteria</taxon>
        <taxon>Pseudomonadati</taxon>
        <taxon>Pseudomonadota</taxon>
        <taxon>Alphaproteobacteria</taxon>
        <taxon>Acetobacterales</taxon>
        <taxon>Roseomonadaceae</taxon>
        <taxon>Roseomonas</taxon>
    </lineage>
</organism>
<accession>A0ABS3KEQ1</accession>
<comment type="caution">
    <text evidence="3">The sequence shown here is derived from an EMBL/GenBank/DDBJ whole genome shotgun (WGS) entry which is preliminary data.</text>
</comment>
<reference evidence="3 4" key="1">
    <citation type="submission" date="2020-09" db="EMBL/GenBank/DDBJ databases">
        <title>Roseomonas.</title>
        <authorList>
            <person name="Zhu W."/>
        </authorList>
    </citation>
    <scope>NUCLEOTIDE SEQUENCE [LARGE SCALE GENOMIC DNA]</scope>
    <source>
        <strain evidence="3 4">1311</strain>
    </source>
</reference>
<feature type="signal peptide" evidence="2">
    <location>
        <begin position="1"/>
        <end position="22"/>
    </location>
</feature>
<dbReference type="Proteomes" id="UP001518990">
    <property type="component" value="Unassembled WGS sequence"/>
</dbReference>
<feature type="compositionally biased region" description="Polar residues" evidence="1">
    <location>
        <begin position="61"/>
        <end position="84"/>
    </location>
</feature>
<feature type="chain" id="PRO_5046897438" description="Translation initiation factor IF-2" evidence="2">
    <location>
        <begin position="23"/>
        <end position="105"/>
    </location>
</feature>
<keyword evidence="4" id="KW-1185">Reference proteome</keyword>
<keyword evidence="2" id="KW-0732">Signal</keyword>
<feature type="compositionally biased region" description="Basic and acidic residues" evidence="1">
    <location>
        <begin position="96"/>
        <end position="105"/>
    </location>
</feature>
<evidence type="ECO:0000313" key="3">
    <source>
        <dbReference type="EMBL" id="MBO1075925.1"/>
    </source>
</evidence>
<feature type="region of interest" description="Disordered" evidence="1">
    <location>
        <begin position="19"/>
        <end position="105"/>
    </location>
</feature>
<evidence type="ECO:0000256" key="2">
    <source>
        <dbReference type="SAM" id="SignalP"/>
    </source>
</evidence>
<proteinExistence type="predicted"/>
<dbReference type="RefSeq" id="WP_207448437.1">
    <property type="nucleotide sequence ID" value="NZ_CP061095.1"/>
</dbReference>
<evidence type="ECO:0008006" key="5">
    <source>
        <dbReference type="Google" id="ProtNLM"/>
    </source>
</evidence>